<evidence type="ECO:0000256" key="3">
    <source>
        <dbReference type="ARBA" id="ARBA00022840"/>
    </source>
</evidence>
<evidence type="ECO:0000256" key="2">
    <source>
        <dbReference type="ARBA" id="ARBA00022741"/>
    </source>
</evidence>
<evidence type="ECO:0000313" key="6">
    <source>
        <dbReference type="EMBL" id="OCA53843.1"/>
    </source>
</evidence>
<dbReference type="PANTHER" id="PTHR43585:SF2">
    <property type="entry name" value="ATP-GRASP ENZYME FSQD"/>
    <property type="match status" value="1"/>
</dbReference>
<evidence type="ECO:0000256" key="4">
    <source>
        <dbReference type="PROSITE-ProRule" id="PRU00409"/>
    </source>
</evidence>
<dbReference type="Gene3D" id="3.90.820.10">
    <property type="entry name" value="Structural Genomics, Unknown Function 30-nov-00 1gh9 Mol_id"/>
    <property type="match status" value="1"/>
</dbReference>
<proteinExistence type="predicted"/>
<dbReference type="PANTHER" id="PTHR43585">
    <property type="entry name" value="FUMIPYRROLE BIOSYNTHESIS PROTEIN C"/>
    <property type="match status" value="1"/>
</dbReference>
<comment type="caution">
    <text evidence="6">The sequence shown here is derived from an EMBL/GenBank/DDBJ whole genome shotgun (WGS) entry which is preliminary data.</text>
</comment>
<dbReference type="InterPro" id="IPR005153">
    <property type="entry name" value="MbtH-like_dom"/>
</dbReference>
<evidence type="ECO:0000256" key="1">
    <source>
        <dbReference type="ARBA" id="ARBA00022598"/>
    </source>
</evidence>
<organism evidence="6 7">
    <name type="scientific">Photorhabdus namnaonensis</name>
    <dbReference type="NCBI Taxonomy" id="1851568"/>
    <lineage>
        <taxon>Bacteria</taxon>
        <taxon>Pseudomonadati</taxon>
        <taxon>Pseudomonadota</taxon>
        <taxon>Gammaproteobacteria</taxon>
        <taxon>Enterobacterales</taxon>
        <taxon>Morganellaceae</taxon>
        <taxon>Photorhabdus</taxon>
    </lineage>
</organism>
<protein>
    <submittedName>
        <fullName evidence="6">Alanine-anticapsin ligase BacD</fullName>
        <ecNumber evidence="6">6.3.2.49</ecNumber>
    </submittedName>
</protein>
<gene>
    <name evidence="6" type="primary">bacD</name>
    <name evidence="6" type="ORF">Phpb_03169</name>
</gene>
<evidence type="ECO:0000259" key="5">
    <source>
        <dbReference type="PROSITE" id="PS50975"/>
    </source>
</evidence>
<dbReference type="PATRIC" id="fig|29488.15.peg.3479"/>
<keyword evidence="2 4" id="KW-0547">Nucleotide-binding</keyword>
<dbReference type="EC" id="6.3.2.49" evidence="6"/>
<dbReference type="GO" id="GO:0046872">
    <property type="term" value="F:metal ion binding"/>
    <property type="evidence" value="ECO:0007669"/>
    <property type="project" value="InterPro"/>
</dbReference>
<feature type="domain" description="ATP-grasp" evidence="5">
    <location>
        <begin position="192"/>
        <end position="394"/>
    </location>
</feature>
<sequence>MSDENTQTQMKYSSSFEGLTDEYLVVINDEEQYACVHSEWPVAIGWRATGFSGTQETCKKWIEEVWTDMRPASLRNGPQSFDNQPLIVIYDEGAALPKDIVTELNGVAPLVLVINSNEHTRERISYFSRFCHVVDGSDIARAVSELALLNPAGIVTFSERALRLTATLAKHLNLPFHDLETVYRLTDKYKQRVALQEAGIESIRFYLINTVSDWEQAVEQVCLPAVLKPSYGGGSIDTYLIEDPQTGKRLVEKLLSNKQIGFDGGRSLVLEEFLQGRLSLPFGDYVSVESLVVNGEIKHINVTGKMPLSPPFREYGHIWPSVLSDSEQNQIYALTSSAIKVLGVNRGITHTELKLTEQGPRIIEVNGRVGGGINEMAKISLNISLLEMAARLALGKMIDFPVFNPERVYFNICHIAPTRPCEILRINGEDELLSLDGVSSYRPYVWAGTTLPGGSQTNEINMVLGKVDNHKAFLDIYQRMGQCLRFHVRFMDSEEVQILNAHELGAI</sequence>
<dbReference type="PROSITE" id="PS50975">
    <property type="entry name" value="ATP_GRASP"/>
    <property type="match status" value="1"/>
</dbReference>
<dbReference type="SMART" id="SM00923">
    <property type="entry name" value="MbtH"/>
    <property type="match status" value="1"/>
</dbReference>
<keyword evidence="3 4" id="KW-0067">ATP-binding</keyword>
<dbReference type="GO" id="GO:0005524">
    <property type="term" value="F:ATP binding"/>
    <property type="evidence" value="ECO:0007669"/>
    <property type="project" value="UniProtKB-UniRule"/>
</dbReference>
<dbReference type="Pfam" id="PF03621">
    <property type="entry name" value="MbtH"/>
    <property type="match status" value="1"/>
</dbReference>
<reference evidence="7" key="1">
    <citation type="submission" date="2015-11" db="EMBL/GenBank/DDBJ databases">
        <authorList>
            <person name="Tobias N.J."/>
            <person name="Mishra B."/>
            <person name="Gupta D.K."/>
            <person name="Thines M."/>
            <person name="Stinear T.P."/>
            <person name="Bode H.B."/>
        </authorList>
    </citation>
    <scope>NUCLEOTIDE SEQUENCE [LARGE SCALE GENOMIC DNA]</scope>
    <source>
        <strain evidence="7">PB45.5</strain>
    </source>
</reference>
<dbReference type="RefSeq" id="WP_065391172.1">
    <property type="nucleotide sequence ID" value="NZ_CAWMQN010000078.1"/>
</dbReference>
<name>A0A1B8YFB1_9GAMM</name>
<dbReference type="SUPFAM" id="SSF56059">
    <property type="entry name" value="Glutathione synthetase ATP-binding domain-like"/>
    <property type="match status" value="1"/>
</dbReference>
<dbReference type="Gene3D" id="3.30.470.20">
    <property type="entry name" value="ATP-grasp fold, B domain"/>
    <property type="match status" value="1"/>
</dbReference>
<accession>A0A1B8YFB1</accession>
<dbReference type="InterPro" id="IPR038020">
    <property type="entry name" value="MbtH-like_sf"/>
</dbReference>
<keyword evidence="7" id="KW-1185">Reference proteome</keyword>
<dbReference type="InterPro" id="IPR011761">
    <property type="entry name" value="ATP-grasp"/>
</dbReference>
<dbReference type="InterPro" id="IPR052032">
    <property type="entry name" value="ATP-dep_AA_Ligase"/>
</dbReference>
<dbReference type="Pfam" id="PF13535">
    <property type="entry name" value="ATP-grasp_4"/>
    <property type="match status" value="1"/>
</dbReference>
<dbReference type="AlphaFoldDB" id="A0A1B8YFB1"/>
<dbReference type="GO" id="GO:0034026">
    <property type="term" value="F:L-amino-acid alpha-ligase activity"/>
    <property type="evidence" value="ECO:0007669"/>
    <property type="project" value="UniProtKB-EC"/>
</dbReference>
<evidence type="ECO:0000313" key="7">
    <source>
        <dbReference type="Proteomes" id="UP000092665"/>
    </source>
</evidence>
<keyword evidence="1 6" id="KW-0436">Ligase</keyword>
<dbReference type="Proteomes" id="UP000092665">
    <property type="component" value="Unassembled WGS sequence"/>
</dbReference>
<dbReference type="SUPFAM" id="SSF160582">
    <property type="entry name" value="MbtH-like"/>
    <property type="match status" value="1"/>
</dbReference>
<dbReference type="EMBL" id="LOIC01000078">
    <property type="protein sequence ID" value="OCA53843.1"/>
    <property type="molecule type" value="Genomic_DNA"/>
</dbReference>